<organism evidence="1 2">
    <name type="scientific">Octopus sinensis</name>
    <name type="common">East Asian common octopus</name>
    <dbReference type="NCBI Taxonomy" id="2607531"/>
    <lineage>
        <taxon>Eukaryota</taxon>
        <taxon>Metazoa</taxon>
        <taxon>Spiralia</taxon>
        <taxon>Lophotrochozoa</taxon>
        <taxon>Mollusca</taxon>
        <taxon>Cephalopoda</taxon>
        <taxon>Coleoidea</taxon>
        <taxon>Octopodiformes</taxon>
        <taxon>Octopoda</taxon>
        <taxon>Incirrata</taxon>
        <taxon>Octopodidae</taxon>
        <taxon>Octopus</taxon>
    </lineage>
</organism>
<gene>
    <name evidence="2" type="primary">LOC115210244</name>
</gene>
<dbReference type="RefSeq" id="XP_036358571.1">
    <property type="nucleotide sequence ID" value="XM_036502678.1"/>
</dbReference>
<evidence type="ECO:0000313" key="1">
    <source>
        <dbReference type="Proteomes" id="UP000515154"/>
    </source>
</evidence>
<accession>A0A7E6ESC6</accession>
<proteinExistence type="predicted"/>
<keyword evidence="1" id="KW-1185">Reference proteome</keyword>
<dbReference type="Gene3D" id="3.40.390.10">
    <property type="entry name" value="Collagenase (Catalytic Domain)"/>
    <property type="match status" value="1"/>
</dbReference>
<protein>
    <submittedName>
        <fullName evidence="2">Uncharacterized protein LOC115210244</fullName>
    </submittedName>
</protein>
<reference evidence="2" key="1">
    <citation type="submission" date="2025-08" db="UniProtKB">
        <authorList>
            <consortium name="RefSeq"/>
        </authorList>
    </citation>
    <scope>IDENTIFICATION</scope>
</reference>
<sequence>MVERFQDVIALNIPNWYSNPFEVDAVDCEDGVQKELIELQNGNDATMRYRRNGKEVFDHLYKHSVHFSGLWGILPPPSRSDIWDDRNNVKYLESIEEVRSDAHFSTAYITYGGEIHWHDVPPPRLEVLASSLVSKLAHKKAAITVSKMVQYMPKEIFESITKSKGVGVFAKSEGPTIYPEFKRFADLPECKGKCDGLCQITCTHDGRKYERVAGLTLSRSVCLDHVVLCDDQDPYRSHENCLSHELGHLIMSYIPKSWTKKIYEAYQYAKKNSIWELKAYAMSNAQEYWAEGTGAFFRSNLLTYAAGKMNMCNQTALCSTEMDARDNLRRRDAKLFEILSYVYTDNRPELKSGMKTCM</sequence>
<dbReference type="GO" id="GO:0008237">
    <property type="term" value="F:metallopeptidase activity"/>
    <property type="evidence" value="ECO:0007669"/>
    <property type="project" value="InterPro"/>
</dbReference>
<dbReference type="AlphaFoldDB" id="A0A7E6ESC6"/>
<dbReference type="Proteomes" id="UP000515154">
    <property type="component" value="Linkage group LG4"/>
</dbReference>
<name>A0A7E6ESC6_9MOLL</name>
<dbReference type="InterPro" id="IPR024079">
    <property type="entry name" value="MetalloPept_cat_dom_sf"/>
</dbReference>
<dbReference type="SUPFAM" id="SSF55486">
    <property type="entry name" value="Metalloproteases ('zincins'), catalytic domain"/>
    <property type="match status" value="1"/>
</dbReference>
<dbReference type="KEGG" id="osn:115210244"/>
<evidence type="ECO:0000313" key="2">
    <source>
        <dbReference type="RefSeq" id="XP_036358571.1"/>
    </source>
</evidence>